<name>A0A7Y9WIZ5_9BURK</name>
<sequence>MKIRPAQNDDLGAIKALLAGNDLPSSDVTAELLKDFVVAEDTNGILVGNIGLERFGRDALLRSLVVTEAARDSGLGGNLVAQAEDFARNSEVGELWLLTTTAAEFFRRAGYVTVDRAAAPDKVQASMQFAALCPASAVCMKKRL</sequence>
<dbReference type="InterPro" id="IPR016181">
    <property type="entry name" value="Acyl_CoA_acyltransferase"/>
</dbReference>
<protein>
    <submittedName>
        <fullName evidence="4">Amino-acid N-acetyltransferase</fullName>
        <ecNumber evidence="4">2.3.1.1</ecNumber>
    </submittedName>
</protein>
<evidence type="ECO:0000313" key="5">
    <source>
        <dbReference type="Proteomes" id="UP000540929"/>
    </source>
</evidence>
<proteinExistence type="predicted"/>
<evidence type="ECO:0000313" key="4">
    <source>
        <dbReference type="EMBL" id="NYH21744.1"/>
    </source>
</evidence>
<evidence type="ECO:0000256" key="2">
    <source>
        <dbReference type="ARBA" id="ARBA00023315"/>
    </source>
</evidence>
<dbReference type="SUPFAM" id="SSF55729">
    <property type="entry name" value="Acyl-CoA N-acyltransferases (Nat)"/>
    <property type="match status" value="1"/>
</dbReference>
<dbReference type="CDD" id="cd04301">
    <property type="entry name" value="NAT_SF"/>
    <property type="match status" value="1"/>
</dbReference>
<dbReference type="Pfam" id="PF13508">
    <property type="entry name" value="Acetyltransf_7"/>
    <property type="match status" value="1"/>
</dbReference>
<organism evidence="4 5">
    <name type="scientific">Paraburkholderia bryophila</name>
    <dbReference type="NCBI Taxonomy" id="420952"/>
    <lineage>
        <taxon>Bacteria</taxon>
        <taxon>Pseudomonadati</taxon>
        <taxon>Pseudomonadota</taxon>
        <taxon>Betaproteobacteria</taxon>
        <taxon>Burkholderiales</taxon>
        <taxon>Burkholderiaceae</taxon>
        <taxon>Paraburkholderia</taxon>
    </lineage>
</organism>
<dbReference type="GO" id="GO:0016747">
    <property type="term" value="F:acyltransferase activity, transferring groups other than amino-acyl groups"/>
    <property type="evidence" value="ECO:0007669"/>
    <property type="project" value="InterPro"/>
</dbReference>
<dbReference type="Proteomes" id="UP000540929">
    <property type="component" value="Unassembled WGS sequence"/>
</dbReference>
<accession>A0A7Y9WIZ5</accession>
<dbReference type="AlphaFoldDB" id="A0A7Y9WIZ5"/>
<gene>
    <name evidence="4" type="ORF">GGD40_001223</name>
</gene>
<dbReference type="NCBIfam" id="NF040501">
    <property type="entry name" value="resist_ArsN2"/>
    <property type="match status" value="1"/>
</dbReference>
<evidence type="ECO:0000256" key="1">
    <source>
        <dbReference type="ARBA" id="ARBA00022679"/>
    </source>
</evidence>
<dbReference type="InterPro" id="IPR050832">
    <property type="entry name" value="Bact_Acetyltransf"/>
</dbReference>
<evidence type="ECO:0000259" key="3">
    <source>
        <dbReference type="PROSITE" id="PS51186"/>
    </source>
</evidence>
<dbReference type="EC" id="2.3.1.1" evidence="4"/>
<dbReference type="EMBL" id="JACCAS010000001">
    <property type="protein sequence ID" value="NYH21744.1"/>
    <property type="molecule type" value="Genomic_DNA"/>
</dbReference>
<keyword evidence="1 4" id="KW-0808">Transferase</keyword>
<dbReference type="Gene3D" id="3.40.630.30">
    <property type="match status" value="1"/>
</dbReference>
<keyword evidence="2 4" id="KW-0012">Acyltransferase</keyword>
<comment type="caution">
    <text evidence="4">The sequence shown here is derived from an EMBL/GenBank/DDBJ whole genome shotgun (WGS) entry which is preliminary data.</text>
</comment>
<dbReference type="PROSITE" id="PS51186">
    <property type="entry name" value="GNAT"/>
    <property type="match status" value="1"/>
</dbReference>
<keyword evidence="5" id="KW-1185">Reference proteome</keyword>
<dbReference type="InterPro" id="IPR000182">
    <property type="entry name" value="GNAT_dom"/>
</dbReference>
<dbReference type="RefSeq" id="WP_179743101.1">
    <property type="nucleotide sequence ID" value="NZ_JACCAS010000001.1"/>
</dbReference>
<reference evidence="4 5" key="1">
    <citation type="submission" date="2020-07" db="EMBL/GenBank/DDBJ databases">
        <title>Exploring microbial biodiversity for novel pathways involved in the catabolism of aromatic compounds derived from lignin.</title>
        <authorList>
            <person name="Elkins J."/>
        </authorList>
    </citation>
    <scope>NUCLEOTIDE SEQUENCE [LARGE SCALE GENOMIC DNA]</scope>
    <source>
        <strain evidence="4 5">H2C3C</strain>
    </source>
</reference>
<dbReference type="PANTHER" id="PTHR43877">
    <property type="entry name" value="AMINOALKYLPHOSPHONATE N-ACETYLTRANSFERASE-RELATED-RELATED"/>
    <property type="match status" value="1"/>
</dbReference>
<feature type="domain" description="N-acetyltransferase" evidence="3">
    <location>
        <begin position="1"/>
        <end position="144"/>
    </location>
</feature>